<organism evidence="2 3">
    <name type="scientific">Saccharothrix carnea</name>
    <dbReference type="NCBI Taxonomy" id="1280637"/>
    <lineage>
        <taxon>Bacteria</taxon>
        <taxon>Bacillati</taxon>
        <taxon>Actinomycetota</taxon>
        <taxon>Actinomycetes</taxon>
        <taxon>Pseudonocardiales</taxon>
        <taxon>Pseudonocardiaceae</taxon>
        <taxon>Saccharothrix</taxon>
    </lineage>
</organism>
<evidence type="ECO:0000313" key="3">
    <source>
        <dbReference type="Proteomes" id="UP000241118"/>
    </source>
</evidence>
<dbReference type="EMBL" id="PYAX01000025">
    <property type="protein sequence ID" value="PSL47140.1"/>
    <property type="molecule type" value="Genomic_DNA"/>
</dbReference>
<feature type="region of interest" description="Disordered" evidence="1">
    <location>
        <begin position="171"/>
        <end position="199"/>
    </location>
</feature>
<reference evidence="2 3" key="1">
    <citation type="submission" date="2018-03" db="EMBL/GenBank/DDBJ databases">
        <title>Genomic Encyclopedia of Type Strains, Phase III (KMG-III): the genomes of soil and plant-associated and newly described type strains.</title>
        <authorList>
            <person name="Whitman W."/>
        </authorList>
    </citation>
    <scope>NUCLEOTIDE SEQUENCE [LARGE SCALE GENOMIC DNA]</scope>
    <source>
        <strain evidence="2 3">CGMCC 4.7097</strain>
    </source>
</reference>
<dbReference type="AlphaFoldDB" id="A0A2P8HLR6"/>
<evidence type="ECO:0008006" key="4">
    <source>
        <dbReference type="Google" id="ProtNLM"/>
    </source>
</evidence>
<dbReference type="InterPro" id="IPR000415">
    <property type="entry name" value="Nitroreductase-like"/>
</dbReference>
<keyword evidence="3" id="KW-1185">Reference proteome</keyword>
<name>A0A2P8HLR6_SACCR</name>
<dbReference type="OrthoDB" id="3662644at2"/>
<dbReference type="Proteomes" id="UP000241118">
    <property type="component" value="Unassembled WGS sequence"/>
</dbReference>
<feature type="region of interest" description="Disordered" evidence="1">
    <location>
        <begin position="14"/>
        <end position="33"/>
    </location>
</feature>
<gene>
    <name evidence="2" type="ORF">B0I31_12547</name>
</gene>
<comment type="caution">
    <text evidence="2">The sequence shown here is derived from an EMBL/GenBank/DDBJ whole genome shotgun (WGS) entry which is preliminary data.</text>
</comment>
<sequence>MTAADALATAYRHGPGRVIGKGPTPRLPPPAPATRVPLTDLAAGGRFGAALAHLLTDVATPRRWEPWNQYNDHRAYPSARSAFPVDVVLVADGGAWPLDPVRRALVGGAPARLGSSVRLDLVRRRERFSTGYGEFADVLVELEVGHLIAALADHAAQLGLRAQVGGDGLVVSSDRETGEPGPRPPVRSSGFGPRGVSADPRPLPASAFHAVATALPRPANLRHRLAVHNVVGVPDGWYDGPRLIAEGPAMDQVRATYGHAPNIVDVGSANLALVITGDPADAVAAEGPDGYRGLLRAAGACAQRVCAATAEAGLFCRPVRSVHDEDLEALVRAPAGHTVLYLLVAGRPRATGFTYDLTPLEA</sequence>
<evidence type="ECO:0000313" key="2">
    <source>
        <dbReference type="EMBL" id="PSL47140.1"/>
    </source>
</evidence>
<dbReference type="SUPFAM" id="SSF55469">
    <property type="entry name" value="FMN-dependent nitroreductase-like"/>
    <property type="match status" value="1"/>
</dbReference>
<dbReference type="GO" id="GO:0016491">
    <property type="term" value="F:oxidoreductase activity"/>
    <property type="evidence" value="ECO:0007669"/>
    <property type="project" value="InterPro"/>
</dbReference>
<evidence type="ECO:0000256" key="1">
    <source>
        <dbReference type="SAM" id="MobiDB-lite"/>
    </source>
</evidence>
<proteinExistence type="predicted"/>
<accession>A0A2P8HLR6</accession>
<dbReference type="Gene3D" id="3.40.109.10">
    <property type="entry name" value="NADH Oxidase"/>
    <property type="match status" value="2"/>
</dbReference>
<protein>
    <recommendedName>
        <fullName evidence="4">Nitroreductase family protein</fullName>
    </recommendedName>
</protein>
<dbReference type="RefSeq" id="WP_106620219.1">
    <property type="nucleotide sequence ID" value="NZ_PYAX01000025.1"/>
</dbReference>